<keyword evidence="2" id="KW-1185">Reference proteome</keyword>
<organism evidence="1 2">
    <name type="scientific">Hyalomma asiaticum</name>
    <name type="common">Tick</name>
    <dbReference type="NCBI Taxonomy" id="266040"/>
    <lineage>
        <taxon>Eukaryota</taxon>
        <taxon>Metazoa</taxon>
        <taxon>Ecdysozoa</taxon>
        <taxon>Arthropoda</taxon>
        <taxon>Chelicerata</taxon>
        <taxon>Arachnida</taxon>
        <taxon>Acari</taxon>
        <taxon>Parasitiformes</taxon>
        <taxon>Ixodida</taxon>
        <taxon>Ixodoidea</taxon>
        <taxon>Ixodidae</taxon>
        <taxon>Hyalomminae</taxon>
        <taxon>Hyalomma</taxon>
    </lineage>
</organism>
<dbReference type="EMBL" id="CM023488">
    <property type="protein sequence ID" value="KAH6924709.1"/>
    <property type="molecule type" value="Genomic_DNA"/>
</dbReference>
<comment type="caution">
    <text evidence="1">The sequence shown here is derived from an EMBL/GenBank/DDBJ whole genome shotgun (WGS) entry which is preliminary data.</text>
</comment>
<reference evidence="1" key="1">
    <citation type="submission" date="2020-05" db="EMBL/GenBank/DDBJ databases">
        <title>Large-scale comparative analyses of tick genomes elucidate their genetic diversity and vector capacities.</title>
        <authorList>
            <person name="Jia N."/>
            <person name="Wang J."/>
            <person name="Shi W."/>
            <person name="Du L."/>
            <person name="Sun Y."/>
            <person name="Zhan W."/>
            <person name="Jiang J."/>
            <person name="Wang Q."/>
            <person name="Zhang B."/>
            <person name="Ji P."/>
            <person name="Sakyi L.B."/>
            <person name="Cui X."/>
            <person name="Yuan T."/>
            <person name="Jiang B."/>
            <person name="Yang W."/>
            <person name="Lam T.T.-Y."/>
            <person name="Chang Q."/>
            <person name="Ding S."/>
            <person name="Wang X."/>
            <person name="Zhu J."/>
            <person name="Ruan X."/>
            <person name="Zhao L."/>
            <person name="Wei J."/>
            <person name="Que T."/>
            <person name="Du C."/>
            <person name="Cheng J."/>
            <person name="Dai P."/>
            <person name="Han X."/>
            <person name="Huang E."/>
            <person name="Gao Y."/>
            <person name="Liu J."/>
            <person name="Shao H."/>
            <person name="Ye R."/>
            <person name="Li L."/>
            <person name="Wei W."/>
            <person name="Wang X."/>
            <person name="Wang C."/>
            <person name="Yang T."/>
            <person name="Huo Q."/>
            <person name="Li W."/>
            <person name="Guo W."/>
            <person name="Chen H."/>
            <person name="Zhou L."/>
            <person name="Ni X."/>
            <person name="Tian J."/>
            <person name="Zhou Y."/>
            <person name="Sheng Y."/>
            <person name="Liu T."/>
            <person name="Pan Y."/>
            <person name="Xia L."/>
            <person name="Li J."/>
            <person name="Zhao F."/>
            <person name="Cao W."/>
        </authorList>
    </citation>
    <scope>NUCLEOTIDE SEQUENCE</scope>
    <source>
        <strain evidence="1">Hyas-2018</strain>
    </source>
</reference>
<name>A0ACB7RTD5_HYAAI</name>
<evidence type="ECO:0000313" key="2">
    <source>
        <dbReference type="Proteomes" id="UP000821845"/>
    </source>
</evidence>
<protein>
    <submittedName>
        <fullName evidence="1">Uncharacterized protein</fullName>
    </submittedName>
</protein>
<sequence length="684" mass="75471">MSARSPAGYPAARGRHGFTQDGFDTEFAQQRPTAKGPLVPRLRHALGRKWKRRGAKARLLGCFPIASWLRHYDIRHDLLPDVLTGITLAIFHVPQSAFAVVSIMTGNLVEENKHEYTAAEVATTLSFLVGLYQFLFGLLRLGSLSVFLSEQLVSGFTAGVSVHIGSSQLPGLFGINVPVYSGPFHLIKGYIEFFRRIAETHLPTLALSVTSFIIMLLIKILVDPVLLKKIGVPFPIEMVVVIFGTLLSHHLNLEGYNMSVISHIEREMPRPHSPVFSAQLLSRLAAPALAVSVVSYAITISLGRIFARKHNYAIDPNQEFIALGACNLFGAFFACFPVGASVPRSSIQEGAGGKTQVVSFVNSIIIFIVITCLSSYFEKLPVAILCTIIFVSLKKVFLQVKDFQRFWRISKIDGNIWMVSFLATVMVDVQFGLVIGIIFSLFTLVYQIKRPKACLLGSIPNTDFYVPLKDYGVAAEIPGVKVFHFGGPIHFANSDYFRSEVSKKLRIDVNIPEKTTWKNPRKATIPSNAKARNVIKIREPSCSFSSNIPGIPPYEPRACEAVYMSTEPIAGVGGRPSYIIFDFSRVSFVDGTSINTMMEVFKEYRTLGVSIYMAACSVPVFRMLKKGGVLDVLPSAKFFPSVHDAVLHTRHDKKVSSFTYVLHKTNGKCGTACPRHFPGLAGAL</sequence>
<dbReference type="Proteomes" id="UP000821845">
    <property type="component" value="Chromosome 8"/>
</dbReference>
<gene>
    <name evidence="1" type="ORF">HPB50_022426</name>
</gene>
<evidence type="ECO:0000313" key="1">
    <source>
        <dbReference type="EMBL" id="KAH6924709.1"/>
    </source>
</evidence>
<proteinExistence type="predicted"/>
<accession>A0ACB7RTD5</accession>